<name>A0A4R2PV59_9RHOB</name>
<dbReference type="InterPro" id="IPR009915">
    <property type="entry name" value="NnrU_dom"/>
</dbReference>
<evidence type="ECO:0000259" key="6">
    <source>
        <dbReference type="Pfam" id="PF07298"/>
    </source>
</evidence>
<evidence type="ECO:0000256" key="4">
    <source>
        <dbReference type="ARBA" id="ARBA00023136"/>
    </source>
</evidence>
<comment type="subcellular location">
    <subcellularLocation>
        <location evidence="1">Membrane</location>
        <topology evidence="1">Multi-pass membrane protein</topology>
    </subcellularLocation>
</comment>
<feature type="transmembrane region" description="Helical" evidence="5">
    <location>
        <begin position="121"/>
        <end position="140"/>
    </location>
</feature>
<organism evidence="7 8">
    <name type="scientific">Rhodovulum marinum</name>
    <dbReference type="NCBI Taxonomy" id="320662"/>
    <lineage>
        <taxon>Bacteria</taxon>
        <taxon>Pseudomonadati</taxon>
        <taxon>Pseudomonadota</taxon>
        <taxon>Alphaproteobacteria</taxon>
        <taxon>Rhodobacterales</taxon>
        <taxon>Paracoccaceae</taxon>
        <taxon>Rhodovulum</taxon>
    </lineage>
</organism>
<gene>
    <name evidence="7" type="ORF">EV662_10978</name>
</gene>
<keyword evidence="3 5" id="KW-1133">Transmembrane helix</keyword>
<feature type="transmembrane region" description="Helical" evidence="5">
    <location>
        <begin position="161"/>
        <end position="179"/>
    </location>
</feature>
<keyword evidence="4 5" id="KW-0472">Membrane</keyword>
<feature type="transmembrane region" description="Helical" evidence="5">
    <location>
        <begin position="68"/>
        <end position="88"/>
    </location>
</feature>
<sequence length="190" mass="20526">MTLIILGVLLWSFAHLFKRLFPGPRAALEGALGVAGSKILFAVVLVASVVLMVMGYRGNTAPIIYGTPAWTVHLNNTLMLLAVAFYGVGNSKSRARQLFRHPQLYGFSTWAVAHLLVNGDLASIVLFGGLLIWALAEIVIINSQDAVTRWRGGSLAGDIRLAVIAIVIYLVIIYVHNWLGVWPLPVPGAA</sequence>
<keyword evidence="8" id="KW-1185">Reference proteome</keyword>
<dbReference type="EMBL" id="SLXP01000009">
    <property type="protein sequence ID" value="TCP39953.1"/>
    <property type="molecule type" value="Genomic_DNA"/>
</dbReference>
<keyword evidence="2 5" id="KW-0812">Transmembrane</keyword>
<reference evidence="7 8" key="1">
    <citation type="submission" date="2019-03" db="EMBL/GenBank/DDBJ databases">
        <title>Genomic Encyclopedia of Type Strains, Phase IV (KMG-IV): sequencing the most valuable type-strain genomes for metagenomic binning, comparative biology and taxonomic classification.</title>
        <authorList>
            <person name="Goeker M."/>
        </authorList>
    </citation>
    <scope>NUCLEOTIDE SEQUENCE [LARGE SCALE GENOMIC DNA]</scope>
    <source>
        <strain evidence="7 8">DSM 18063</strain>
    </source>
</reference>
<comment type="caution">
    <text evidence="7">The sequence shown here is derived from an EMBL/GenBank/DDBJ whole genome shotgun (WGS) entry which is preliminary data.</text>
</comment>
<accession>A0A4R2PV59</accession>
<dbReference type="OrthoDB" id="5293641at2"/>
<dbReference type="RefSeq" id="WP_132463700.1">
    <property type="nucleotide sequence ID" value="NZ_SLXP01000009.1"/>
</dbReference>
<evidence type="ECO:0000313" key="7">
    <source>
        <dbReference type="EMBL" id="TCP39953.1"/>
    </source>
</evidence>
<dbReference type="Pfam" id="PF07298">
    <property type="entry name" value="NnrU"/>
    <property type="match status" value="1"/>
</dbReference>
<feature type="transmembrane region" description="Helical" evidence="5">
    <location>
        <begin position="38"/>
        <end position="56"/>
    </location>
</feature>
<dbReference type="GO" id="GO:0016020">
    <property type="term" value="C:membrane"/>
    <property type="evidence" value="ECO:0007669"/>
    <property type="project" value="UniProtKB-SubCell"/>
</dbReference>
<evidence type="ECO:0000313" key="8">
    <source>
        <dbReference type="Proteomes" id="UP000294835"/>
    </source>
</evidence>
<dbReference type="AlphaFoldDB" id="A0A4R2PV59"/>
<protein>
    <submittedName>
        <fullName evidence="7">NnrU protein</fullName>
    </submittedName>
</protein>
<evidence type="ECO:0000256" key="5">
    <source>
        <dbReference type="SAM" id="Phobius"/>
    </source>
</evidence>
<proteinExistence type="predicted"/>
<evidence type="ECO:0000256" key="3">
    <source>
        <dbReference type="ARBA" id="ARBA00022989"/>
    </source>
</evidence>
<evidence type="ECO:0000256" key="1">
    <source>
        <dbReference type="ARBA" id="ARBA00004141"/>
    </source>
</evidence>
<dbReference type="Proteomes" id="UP000294835">
    <property type="component" value="Unassembled WGS sequence"/>
</dbReference>
<evidence type="ECO:0000256" key="2">
    <source>
        <dbReference type="ARBA" id="ARBA00022692"/>
    </source>
</evidence>
<feature type="domain" description="NnrU" evidence="6">
    <location>
        <begin position="4"/>
        <end position="183"/>
    </location>
</feature>